<evidence type="ECO:0000256" key="5">
    <source>
        <dbReference type="ARBA" id="ARBA00023180"/>
    </source>
</evidence>
<dbReference type="InterPro" id="IPR004911">
    <property type="entry name" value="Interferon-induced_GILT"/>
</dbReference>
<dbReference type="OrthoDB" id="958254at2759"/>
<dbReference type="PANTHER" id="PTHR13234:SF8">
    <property type="entry name" value="GAMMA-INTERFERON-INDUCIBLE LYSOSOMAL THIOL REDUCTASE"/>
    <property type="match status" value="1"/>
</dbReference>
<gene>
    <name evidence="6" type="ORF">AGERDE_LOCUS2840</name>
</gene>
<comment type="subcellular location">
    <subcellularLocation>
        <location evidence="1">Secreted</location>
    </subcellularLocation>
</comment>
<evidence type="ECO:0000256" key="4">
    <source>
        <dbReference type="ARBA" id="ARBA00022729"/>
    </source>
</evidence>
<accession>A0A9N8W0S5</accession>
<evidence type="ECO:0000256" key="3">
    <source>
        <dbReference type="ARBA" id="ARBA00022525"/>
    </source>
</evidence>
<sequence length="179" mass="20514">MSLCPDAVMCEAVFRKVLERVNEITSLSIDYVARFEPGPGSESRIACKHGEKECFGNILELCFQNSYPPPTYQRNFFRFLRCLNRDLSKKGTHSYTERCVSQVGLDYTPIAECADSALGKQLLRESVMRTYASNVTKSCTIFVNEKQRCIRDGSWYDCPDGHRVSDFIKTIEDEYVFDV</sequence>
<keyword evidence="5" id="KW-0325">Glycoprotein</keyword>
<comment type="caution">
    <text evidence="6">The sequence shown here is derived from an EMBL/GenBank/DDBJ whole genome shotgun (WGS) entry which is preliminary data.</text>
</comment>
<evidence type="ECO:0000313" key="7">
    <source>
        <dbReference type="Proteomes" id="UP000789831"/>
    </source>
</evidence>
<evidence type="ECO:0000256" key="2">
    <source>
        <dbReference type="ARBA" id="ARBA00005679"/>
    </source>
</evidence>
<proteinExistence type="inferred from homology"/>
<protein>
    <submittedName>
        <fullName evidence="6">1951_t:CDS:1</fullName>
    </submittedName>
</protein>
<comment type="similarity">
    <text evidence="2">Belongs to the GILT family.</text>
</comment>
<name>A0A9N8W0S5_9GLOM</name>
<dbReference type="Pfam" id="PF03227">
    <property type="entry name" value="GILT"/>
    <property type="match status" value="1"/>
</dbReference>
<keyword evidence="7" id="KW-1185">Reference proteome</keyword>
<dbReference type="GO" id="GO:0016671">
    <property type="term" value="F:oxidoreductase activity, acting on a sulfur group of donors, disulfide as acceptor"/>
    <property type="evidence" value="ECO:0007669"/>
    <property type="project" value="InterPro"/>
</dbReference>
<reference evidence="6" key="1">
    <citation type="submission" date="2021-06" db="EMBL/GenBank/DDBJ databases">
        <authorList>
            <person name="Kallberg Y."/>
            <person name="Tangrot J."/>
            <person name="Rosling A."/>
        </authorList>
    </citation>
    <scope>NUCLEOTIDE SEQUENCE</scope>
    <source>
        <strain evidence="6">MT106</strain>
    </source>
</reference>
<dbReference type="PANTHER" id="PTHR13234">
    <property type="entry name" value="GAMMA-INTERFERON INDUCIBLE LYSOSOMAL THIOL REDUCTASE GILT"/>
    <property type="match status" value="1"/>
</dbReference>
<keyword evidence="3" id="KW-0964">Secreted</keyword>
<evidence type="ECO:0000256" key="1">
    <source>
        <dbReference type="ARBA" id="ARBA00004613"/>
    </source>
</evidence>
<dbReference type="EMBL" id="CAJVPL010000249">
    <property type="protein sequence ID" value="CAG8473154.1"/>
    <property type="molecule type" value="Genomic_DNA"/>
</dbReference>
<keyword evidence="4" id="KW-0732">Signal</keyword>
<organism evidence="6 7">
    <name type="scientific">Ambispora gerdemannii</name>
    <dbReference type="NCBI Taxonomy" id="144530"/>
    <lineage>
        <taxon>Eukaryota</taxon>
        <taxon>Fungi</taxon>
        <taxon>Fungi incertae sedis</taxon>
        <taxon>Mucoromycota</taxon>
        <taxon>Glomeromycotina</taxon>
        <taxon>Glomeromycetes</taxon>
        <taxon>Archaeosporales</taxon>
        <taxon>Ambisporaceae</taxon>
        <taxon>Ambispora</taxon>
    </lineage>
</organism>
<evidence type="ECO:0000313" key="6">
    <source>
        <dbReference type="EMBL" id="CAG8473154.1"/>
    </source>
</evidence>
<dbReference type="GO" id="GO:0005576">
    <property type="term" value="C:extracellular region"/>
    <property type="evidence" value="ECO:0007669"/>
    <property type="project" value="UniProtKB-SubCell"/>
</dbReference>
<dbReference type="Proteomes" id="UP000789831">
    <property type="component" value="Unassembled WGS sequence"/>
</dbReference>
<dbReference type="AlphaFoldDB" id="A0A9N8W0S5"/>